<accession>A0ABU6XAR2</accession>
<organism evidence="1 2">
    <name type="scientific">Stylosanthes scabra</name>
    <dbReference type="NCBI Taxonomy" id="79078"/>
    <lineage>
        <taxon>Eukaryota</taxon>
        <taxon>Viridiplantae</taxon>
        <taxon>Streptophyta</taxon>
        <taxon>Embryophyta</taxon>
        <taxon>Tracheophyta</taxon>
        <taxon>Spermatophyta</taxon>
        <taxon>Magnoliopsida</taxon>
        <taxon>eudicotyledons</taxon>
        <taxon>Gunneridae</taxon>
        <taxon>Pentapetalae</taxon>
        <taxon>rosids</taxon>
        <taxon>fabids</taxon>
        <taxon>Fabales</taxon>
        <taxon>Fabaceae</taxon>
        <taxon>Papilionoideae</taxon>
        <taxon>50 kb inversion clade</taxon>
        <taxon>dalbergioids sensu lato</taxon>
        <taxon>Dalbergieae</taxon>
        <taxon>Pterocarpus clade</taxon>
        <taxon>Stylosanthes</taxon>
    </lineage>
</organism>
<evidence type="ECO:0000313" key="1">
    <source>
        <dbReference type="EMBL" id="MED6195017.1"/>
    </source>
</evidence>
<keyword evidence="2" id="KW-1185">Reference proteome</keyword>
<dbReference type="Proteomes" id="UP001341840">
    <property type="component" value="Unassembled WGS sequence"/>
</dbReference>
<dbReference type="EMBL" id="JASCZI010211606">
    <property type="protein sequence ID" value="MED6195017.1"/>
    <property type="molecule type" value="Genomic_DNA"/>
</dbReference>
<proteinExistence type="predicted"/>
<protein>
    <submittedName>
        <fullName evidence="1">Uncharacterized protein</fullName>
    </submittedName>
</protein>
<sequence>MIVNFRSVVFNRALLHLSGQHSSGRQPTVQIASSIVLPSSWLNHAHRWKPLFVEASCTMEVCSSKLCFCSARQFRRETLPCGAALLHRRSSSRRWTQPNRQAKPTSFQEPATPNSLSFYPVLFSRPLVHHRSVAAIVLSRHCISHRRICTKFFHLFSSWNCSCISFAPVVAAYAASDASSPFNDSLLLVIPR</sequence>
<comment type="caution">
    <text evidence="1">The sequence shown here is derived from an EMBL/GenBank/DDBJ whole genome shotgun (WGS) entry which is preliminary data.</text>
</comment>
<gene>
    <name evidence="1" type="ORF">PIB30_034156</name>
</gene>
<evidence type="ECO:0000313" key="2">
    <source>
        <dbReference type="Proteomes" id="UP001341840"/>
    </source>
</evidence>
<reference evidence="1 2" key="1">
    <citation type="journal article" date="2023" name="Plants (Basel)">
        <title>Bridging the Gap: Combining Genomics and Transcriptomics Approaches to Understand Stylosanthes scabra, an Orphan Legume from the Brazilian Caatinga.</title>
        <authorList>
            <person name="Ferreira-Neto J.R.C."/>
            <person name="da Silva M.D."/>
            <person name="Binneck E."/>
            <person name="de Melo N.F."/>
            <person name="da Silva R.H."/>
            <person name="de Melo A.L.T.M."/>
            <person name="Pandolfi V."/>
            <person name="Bustamante F.O."/>
            <person name="Brasileiro-Vidal A.C."/>
            <person name="Benko-Iseppon A.M."/>
        </authorList>
    </citation>
    <scope>NUCLEOTIDE SEQUENCE [LARGE SCALE GENOMIC DNA]</scope>
    <source>
        <tissue evidence="1">Leaves</tissue>
    </source>
</reference>
<name>A0ABU6XAR2_9FABA</name>